<reference evidence="9" key="1">
    <citation type="submission" date="2016-10" db="EMBL/GenBank/DDBJ databases">
        <authorList>
            <person name="Varghese N."/>
            <person name="Submissions S."/>
        </authorList>
    </citation>
    <scope>NUCLEOTIDE SEQUENCE [LARGE SCALE GENOMIC DNA]</scope>
    <source>
        <strain evidence="9">CGMCC 4.3568</strain>
    </source>
</reference>
<protein>
    <submittedName>
        <fullName evidence="8">Predicted arabinose efflux permease, MFS family</fullName>
    </submittedName>
</protein>
<feature type="transmembrane region" description="Helical" evidence="7">
    <location>
        <begin position="370"/>
        <end position="398"/>
    </location>
</feature>
<dbReference type="CDD" id="cd06173">
    <property type="entry name" value="MFS_MefA_like"/>
    <property type="match status" value="1"/>
</dbReference>
<dbReference type="GO" id="GO:0005886">
    <property type="term" value="C:plasma membrane"/>
    <property type="evidence" value="ECO:0007669"/>
    <property type="project" value="UniProtKB-SubCell"/>
</dbReference>
<dbReference type="PANTHER" id="PTHR23513">
    <property type="entry name" value="INTEGRAL MEMBRANE EFFLUX PROTEIN-RELATED"/>
    <property type="match status" value="1"/>
</dbReference>
<feature type="transmembrane region" description="Helical" evidence="7">
    <location>
        <begin position="294"/>
        <end position="316"/>
    </location>
</feature>
<keyword evidence="3" id="KW-1003">Cell membrane</keyword>
<dbReference type="PANTHER" id="PTHR23513:SF9">
    <property type="entry name" value="ENTEROBACTIN EXPORTER ENTS"/>
    <property type="match status" value="1"/>
</dbReference>
<evidence type="ECO:0000256" key="4">
    <source>
        <dbReference type="ARBA" id="ARBA00022692"/>
    </source>
</evidence>
<dbReference type="AlphaFoldDB" id="A0A1I1B6W3"/>
<feature type="transmembrane region" description="Helical" evidence="7">
    <location>
        <begin position="225"/>
        <end position="249"/>
    </location>
</feature>
<dbReference type="SUPFAM" id="SSF103473">
    <property type="entry name" value="MFS general substrate transporter"/>
    <property type="match status" value="1"/>
</dbReference>
<feature type="transmembrane region" description="Helical" evidence="7">
    <location>
        <begin position="51"/>
        <end position="72"/>
    </location>
</feature>
<evidence type="ECO:0000256" key="5">
    <source>
        <dbReference type="ARBA" id="ARBA00022989"/>
    </source>
</evidence>
<accession>A0A1I1B6W3</accession>
<dbReference type="InterPro" id="IPR010290">
    <property type="entry name" value="TM_effector"/>
</dbReference>
<keyword evidence="2" id="KW-0813">Transport</keyword>
<comment type="subcellular location">
    <subcellularLocation>
        <location evidence="1">Cell inner membrane</location>
        <topology evidence="1">Multi-pass membrane protein</topology>
    </subcellularLocation>
</comment>
<gene>
    <name evidence="8" type="ORF">SAMN05216266_111193</name>
</gene>
<feature type="transmembrane region" description="Helical" evidence="7">
    <location>
        <begin position="21"/>
        <end position="45"/>
    </location>
</feature>
<keyword evidence="6 7" id="KW-0472">Membrane</keyword>
<dbReference type="STRING" id="490629.SAMN05216266_111193"/>
<dbReference type="InterPro" id="IPR036259">
    <property type="entry name" value="MFS_trans_sf"/>
</dbReference>
<evidence type="ECO:0000256" key="6">
    <source>
        <dbReference type="ARBA" id="ARBA00023136"/>
    </source>
</evidence>
<evidence type="ECO:0000256" key="1">
    <source>
        <dbReference type="ARBA" id="ARBA00004429"/>
    </source>
</evidence>
<evidence type="ECO:0000313" key="8">
    <source>
        <dbReference type="EMBL" id="SFB44330.1"/>
    </source>
</evidence>
<evidence type="ECO:0000256" key="2">
    <source>
        <dbReference type="ARBA" id="ARBA00022448"/>
    </source>
</evidence>
<dbReference type="OrthoDB" id="5494559at2"/>
<keyword evidence="4 7" id="KW-0812">Transmembrane</keyword>
<dbReference type="Gene3D" id="1.20.1250.20">
    <property type="entry name" value="MFS general substrate transporter like domains"/>
    <property type="match status" value="1"/>
</dbReference>
<organism evidence="8 9">
    <name type="scientific">Amycolatopsis marina</name>
    <dbReference type="NCBI Taxonomy" id="490629"/>
    <lineage>
        <taxon>Bacteria</taxon>
        <taxon>Bacillati</taxon>
        <taxon>Actinomycetota</taxon>
        <taxon>Actinomycetes</taxon>
        <taxon>Pseudonocardiales</taxon>
        <taxon>Pseudonocardiaceae</taxon>
        <taxon>Amycolatopsis</taxon>
    </lineage>
</organism>
<evidence type="ECO:0000256" key="3">
    <source>
        <dbReference type="ARBA" id="ARBA00022475"/>
    </source>
</evidence>
<feature type="transmembrane region" description="Helical" evidence="7">
    <location>
        <begin position="149"/>
        <end position="171"/>
    </location>
</feature>
<dbReference type="Pfam" id="PF05977">
    <property type="entry name" value="MFS_3"/>
    <property type="match status" value="1"/>
</dbReference>
<feature type="transmembrane region" description="Helical" evidence="7">
    <location>
        <begin position="261"/>
        <end position="282"/>
    </location>
</feature>
<dbReference type="RefSeq" id="WP_091674661.1">
    <property type="nucleotide sequence ID" value="NZ_FOKG01000011.1"/>
</dbReference>
<dbReference type="EMBL" id="FOKG01000011">
    <property type="protein sequence ID" value="SFB44330.1"/>
    <property type="molecule type" value="Genomic_DNA"/>
</dbReference>
<dbReference type="Proteomes" id="UP000243799">
    <property type="component" value="Unassembled WGS sequence"/>
</dbReference>
<sequence>MRLIDGLVDTRPMRASPAFRRLWIGNTLSGLGGQLAVVAVLAQVWELTGSSVAVGAIGLAQAVPMVVFGLVGGTLADAVDRRKLVLLTTTGQILSAGLLAAQALSGLASLPLVLGLVSLQAACGGLGAPARKTFVVRLLAEEQVGAGIALTHISFQVAMLVGPVMAGVIIANWGVGVCYAVDALTFGASLYGVLRLPSMRPLTDPDRPGFRAIWEGWRFIGRRPVIGGALLTDVLATVMAMPIALFPAINAERFGDRPEVLGLFLSAIAVGGLLAGATSGMVTRSRRPGVPMLAAAGLWGLGLTGFGFAHSLWFALGCLAVAGAADTVSVISRGAIVQLATPDTHRGRVSSVEHIIGVSGPDLGNFRGGLVAGVTSASFAVVSGGVLCVVGIAALALVNGPLRRFTPAGLPTKQPG</sequence>
<name>A0A1I1B6W3_9PSEU</name>
<proteinExistence type="predicted"/>
<evidence type="ECO:0000313" key="9">
    <source>
        <dbReference type="Proteomes" id="UP000243799"/>
    </source>
</evidence>
<evidence type="ECO:0000256" key="7">
    <source>
        <dbReference type="SAM" id="Phobius"/>
    </source>
</evidence>
<keyword evidence="9" id="KW-1185">Reference proteome</keyword>
<keyword evidence="5 7" id="KW-1133">Transmembrane helix</keyword>